<evidence type="ECO:0000256" key="1">
    <source>
        <dbReference type="ARBA" id="ARBA00022744"/>
    </source>
</evidence>
<feature type="coiled-coil region" evidence="4">
    <location>
        <begin position="350"/>
        <end position="451"/>
    </location>
</feature>
<dbReference type="GeneTree" id="ENSGT00950000182969"/>
<dbReference type="Pfam" id="PF00038">
    <property type="entry name" value="Filament"/>
    <property type="match status" value="1"/>
</dbReference>
<dbReference type="GO" id="GO:0005198">
    <property type="term" value="F:structural molecule activity"/>
    <property type="evidence" value="ECO:0007669"/>
    <property type="project" value="InterPro"/>
</dbReference>
<dbReference type="Gene3D" id="1.20.5.170">
    <property type="match status" value="1"/>
</dbReference>
<evidence type="ECO:0000313" key="6">
    <source>
        <dbReference type="Ensembl" id="ENSSLDP00000007708.1"/>
    </source>
</evidence>
<dbReference type="Gene3D" id="1.20.5.1160">
    <property type="entry name" value="Vasodilator-stimulated phosphoprotein"/>
    <property type="match status" value="1"/>
</dbReference>
<keyword evidence="1" id="KW-0416">Keratin</keyword>
<dbReference type="Proteomes" id="UP000261360">
    <property type="component" value="Unplaced"/>
</dbReference>
<dbReference type="PANTHER" id="PTHR23239:SF180">
    <property type="entry name" value="KERATIN, TYPE I CYTOSKELETAL 17"/>
    <property type="match status" value="1"/>
</dbReference>
<dbReference type="SMART" id="SM01391">
    <property type="entry name" value="Filament"/>
    <property type="match status" value="1"/>
</dbReference>
<evidence type="ECO:0000256" key="3">
    <source>
        <dbReference type="ARBA" id="ARBA00023054"/>
    </source>
</evidence>
<dbReference type="PROSITE" id="PS51842">
    <property type="entry name" value="IF_ROD_2"/>
    <property type="match status" value="1"/>
</dbReference>
<dbReference type="InterPro" id="IPR002957">
    <property type="entry name" value="Keratin_I"/>
</dbReference>
<dbReference type="FunFam" id="1.20.5.500:FF:000001">
    <property type="entry name" value="Type II keratin 23"/>
    <property type="match status" value="1"/>
</dbReference>
<keyword evidence="2" id="KW-0403">Intermediate filament</keyword>
<feature type="coiled-coil region" evidence="4">
    <location>
        <begin position="250"/>
        <end position="277"/>
    </location>
</feature>
<sequence length="493" mass="55073">MPTHHALRGHTCDGGISIFPSTCWAAPTSRKETIKTYPAGGLSTSSSSPLLRFINFHSTLHSSLTEVTMTASYRSGVSAFSMSSVPSLSISRRGTSVYGGAGGRNVQVSYASNSLGSGFDLAAALGGGGGGSSSFSLTGNEKMNMQNLNERLASYLEKVRSLESTNAQLERQIREWYAKQTPTVRDYSKYQAIIDDLRRKISVASQDNARLMLQIDNARLAAEDFKVKYENELALRMSVEADIAGLRRVLDDLTMTRTDLEMQVESLKEELVYLKKNHAEELAAMRSQVTASSVKVEVDAKPQEDLSRILEEVRSQYDGIADKNRREMEAWYKVKFDELNKQVTTSTETLQTSRSEITELKRTLQSLQIELQSQISLKSALEGTLGETESRYSLQLSQLQAMVNSLESELSQVRADIERQSTEYQVLLDIKTRLELEIAEYRRLLDGENKTVVVQEVKHQPVITQRRKVVIEEIIDGKVVSRTEDVDTEVISK</sequence>
<keyword evidence="3 4" id="KW-0175">Coiled coil</keyword>
<organism evidence="6 7">
    <name type="scientific">Seriola lalandi dorsalis</name>
    <dbReference type="NCBI Taxonomy" id="1841481"/>
    <lineage>
        <taxon>Eukaryota</taxon>
        <taxon>Metazoa</taxon>
        <taxon>Chordata</taxon>
        <taxon>Craniata</taxon>
        <taxon>Vertebrata</taxon>
        <taxon>Euteleostomi</taxon>
        <taxon>Actinopterygii</taxon>
        <taxon>Neopterygii</taxon>
        <taxon>Teleostei</taxon>
        <taxon>Neoteleostei</taxon>
        <taxon>Acanthomorphata</taxon>
        <taxon>Carangaria</taxon>
        <taxon>Carangiformes</taxon>
        <taxon>Carangidae</taxon>
        <taxon>Seriola</taxon>
    </lineage>
</organism>
<feature type="domain" description="IF rod" evidence="5">
    <location>
        <begin position="141"/>
        <end position="452"/>
    </location>
</feature>
<evidence type="ECO:0000313" key="7">
    <source>
        <dbReference type="Proteomes" id="UP000261360"/>
    </source>
</evidence>
<reference evidence="6" key="1">
    <citation type="submission" date="2025-08" db="UniProtKB">
        <authorList>
            <consortium name="Ensembl"/>
        </authorList>
    </citation>
    <scope>IDENTIFICATION</scope>
</reference>
<dbReference type="PRINTS" id="PR01248">
    <property type="entry name" value="TYPE1KERATIN"/>
</dbReference>
<dbReference type="FunFam" id="1.20.5.1160:FF:000002">
    <property type="entry name" value="Type I keratin 10"/>
    <property type="match status" value="1"/>
</dbReference>
<dbReference type="GeneID" id="111660416"/>
<dbReference type="Gene3D" id="1.20.5.500">
    <property type="entry name" value="Single helix bin"/>
    <property type="match status" value="1"/>
</dbReference>
<dbReference type="SUPFAM" id="SSF90257">
    <property type="entry name" value="Myosin rod fragments"/>
    <property type="match status" value="1"/>
</dbReference>
<dbReference type="AlphaFoldDB" id="A0A3B4X4Q2"/>
<dbReference type="STRING" id="1841481.ENSSLDP00000007708"/>
<dbReference type="FunFam" id="1.20.5.170:FF:000002">
    <property type="entry name" value="Type I keratin KA11"/>
    <property type="match status" value="1"/>
</dbReference>
<evidence type="ECO:0000256" key="2">
    <source>
        <dbReference type="ARBA" id="ARBA00022754"/>
    </source>
</evidence>
<dbReference type="OrthoDB" id="2441647at2759"/>
<evidence type="ECO:0000259" key="5">
    <source>
        <dbReference type="PROSITE" id="PS51842"/>
    </source>
</evidence>
<dbReference type="SUPFAM" id="SSF64593">
    <property type="entry name" value="Intermediate filament protein, coiled coil region"/>
    <property type="match status" value="2"/>
</dbReference>
<protein>
    <submittedName>
        <fullName evidence="6">Si:rp71-1n18.1</fullName>
    </submittedName>
</protein>
<keyword evidence="7" id="KW-1185">Reference proteome</keyword>
<dbReference type="PANTHER" id="PTHR23239">
    <property type="entry name" value="INTERMEDIATE FILAMENT"/>
    <property type="match status" value="1"/>
</dbReference>
<dbReference type="RefSeq" id="XP_023269463.1">
    <property type="nucleotide sequence ID" value="XM_023413695.1"/>
</dbReference>
<dbReference type="KEGG" id="slal:111660416"/>
<dbReference type="InterPro" id="IPR039008">
    <property type="entry name" value="IF_rod_dom"/>
</dbReference>
<evidence type="ECO:0000256" key="4">
    <source>
        <dbReference type="SAM" id="Coils"/>
    </source>
</evidence>
<proteinExistence type="predicted"/>
<name>A0A3B4X4Q2_SERLL</name>
<feature type="coiled-coil region" evidence="4">
    <location>
        <begin position="145"/>
        <end position="214"/>
    </location>
</feature>
<reference evidence="6" key="2">
    <citation type="submission" date="2025-09" db="UniProtKB">
        <authorList>
            <consortium name="Ensembl"/>
        </authorList>
    </citation>
    <scope>IDENTIFICATION</scope>
</reference>
<accession>A0A3B4X4Q2</accession>
<dbReference type="GO" id="GO:0005882">
    <property type="term" value="C:intermediate filament"/>
    <property type="evidence" value="ECO:0007669"/>
    <property type="project" value="UniProtKB-KW"/>
</dbReference>
<dbReference type="Ensembl" id="ENSSLDT00000007959.1">
    <property type="protein sequence ID" value="ENSSLDP00000007708.1"/>
    <property type="gene ID" value="ENSSLDG00000006134.1"/>
</dbReference>